<dbReference type="SUPFAM" id="SSF50814">
    <property type="entry name" value="Lipocalins"/>
    <property type="match status" value="1"/>
</dbReference>
<dbReference type="Pfam" id="PF00061">
    <property type="entry name" value="Lipocalin"/>
    <property type="match status" value="1"/>
</dbReference>
<evidence type="ECO:0000256" key="2">
    <source>
        <dbReference type="ARBA" id="ARBA00023121"/>
    </source>
</evidence>
<dbReference type="OrthoDB" id="354351at2759"/>
<dbReference type="InterPro" id="IPR031259">
    <property type="entry name" value="ILBP"/>
</dbReference>
<dbReference type="InterPro" id="IPR000566">
    <property type="entry name" value="Lipocln_cytosolic_FA-bd_dom"/>
</dbReference>
<comment type="caution">
    <text evidence="8">The sequence shown here is derived from an EMBL/GenBank/DDBJ whole genome shotgun (WGS) entry which is preliminary data.</text>
</comment>
<reference evidence="8 9" key="1">
    <citation type="submission" date="2019-08" db="EMBL/GenBank/DDBJ databases">
        <title>Whole genome of Aphis craccivora.</title>
        <authorList>
            <person name="Voronova N.V."/>
            <person name="Shulinski R.S."/>
            <person name="Bandarenka Y.V."/>
            <person name="Zhorov D.G."/>
            <person name="Warner D."/>
        </authorList>
    </citation>
    <scope>NUCLEOTIDE SEQUENCE [LARGE SCALE GENOMIC DNA]</scope>
    <source>
        <strain evidence="8">180601</strain>
        <tissue evidence="8">Whole Body</tissue>
    </source>
</reference>
<evidence type="ECO:0000256" key="5">
    <source>
        <dbReference type="ARBA" id="ARBA00081149"/>
    </source>
</evidence>
<dbReference type="InterPro" id="IPR012674">
    <property type="entry name" value="Calycin"/>
</dbReference>
<dbReference type="InterPro" id="IPR000463">
    <property type="entry name" value="Fatty_acid-bd"/>
</dbReference>
<comment type="function">
    <text evidence="3">Binds fatty acids in a 1:1 molar ratio.</text>
</comment>
<evidence type="ECO:0000313" key="8">
    <source>
        <dbReference type="EMBL" id="KAF0745847.1"/>
    </source>
</evidence>
<accession>A0A6G0XZ60</accession>
<comment type="similarity">
    <text evidence="1 6">Belongs to the calycin superfamily. Fatty-acid binding protein (FABP) family.</text>
</comment>
<protein>
    <recommendedName>
        <fullName evidence="4">Fatty acid-binding protein, muscle</fullName>
    </recommendedName>
    <alternativeName>
        <fullName evidence="5">M-FABP</fullName>
    </alternativeName>
</protein>
<gene>
    <name evidence="8" type="ORF">FWK35_00035273</name>
</gene>
<sequence>MSLIFNKKYKLDQSENFDEYMKALGVGMIKRTLGNTATPVVELTKNDDGKFVLSSNSTMKNSSIVFNLDEEFDEETIDGRKVKSTIRQDGNKLVHVQKYSKHSDTTIVREFEPNQLKMILTIDGITCTRIYKPIE</sequence>
<dbReference type="PROSITE" id="PS00214">
    <property type="entry name" value="FABP"/>
    <property type="match status" value="1"/>
</dbReference>
<dbReference type="FunFam" id="2.40.128.20:FF:000001">
    <property type="entry name" value="Fatty acid-binding protein, adipocyte"/>
    <property type="match status" value="1"/>
</dbReference>
<evidence type="ECO:0000313" key="9">
    <source>
        <dbReference type="Proteomes" id="UP000478052"/>
    </source>
</evidence>
<dbReference type="PANTHER" id="PTHR11955">
    <property type="entry name" value="FATTY ACID BINDING PROTEIN"/>
    <property type="match status" value="1"/>
</dbReference>
<evidence type="ECO:0000256" key="6">
    <source>
        <dbReference type="RuleBase" id="RU003696"/>
    </source>
</evidence>
<dbReference type="Gene3D" id="2.40.128.20">
    <property type="match status" value="1"/>
</dbReference>
<dbReference type="PRINTS" id="PR00178">
    <property type="entry name" value="FATTYACIDBP"/>
</dbReference>
<dbReference type="EMBL" id="VUJU01007422">
    <property type="protein sequence ID" value="KAF0745847.1"/>
    <property type="molecule type" value="Genomic_DNA"/>
</dbReference>
<keyword evidence="2" id="KW-0446">Lipid-binding</keyword>
<name>A0A6G0XZ60_APHCR</name>
<dbReference type="AlphaFoldDB" id="A0A6G0XZ60"/>
<keyword evidence="9" id="KW-1185">Reference proteome</keyword>
<proteinExistence type="inferred from homology"/>
<organism evidence="8 9">
    <name type="scientific">Aphis craccivora</name>
    <name type="common">Cowpea aphid</name>
    <dbReference type="NCBI Taxonomy" id="307492"/>
    <lineage>
        <taxon>Eukaryota</taxon>
        <taxon>Metazoa</taxon>
        <taxon>Ecdysozoa</taxon>
        <taxon>Arthropoda</taxon>
        <taxon>Hexapoda</taxon>
        <taxon>Insecta</taxon>
        <taxon>Pterygota</taxon>
        <taxon>Neoptera</taxon>
        <taxon>Paraneoptera</taxon>
        <taxon>Hemiptera</taxon>
        <taxon>Sternorrhyncha</taxon>
        <taxon>Aphidomorpha</taxon>
        <taxon>Aphidoidea</taxon>
        <taxon>Aphididae</taxon>
        <taxon>Aphidini</taxon>
        <taxon>Aphis</taxon>
        <taxon>Aphis</taxon>
    </lineage>
</organism>
<evidence type="ECO:0000256" key="3">
    <source>
        <dbReference type="ARBA" id="ARBA00057009"/>
    </source>
</evidence>
<evidence type="ECO:0000256" key="4">
    <source>
        <dbReference type="ARBA" id="ARBA00072951"/>
    </source>
</evidence>
<evidence type="ECO:0000256" key="1">
    <source>
        <dbReference type="ARBA" id="ARBA00008390"/>
    </source>
</evidence>
<feature type="domain" description="Cytosolic fatty-acid binding proteins" evidence="7">
    <location>
        <begin position="7"/>
        <end position="24"/>
    </location>
</feature>
<dbReference type="GO" id="GO:0005504">
    <property type="term" value="F:fatty acid binding"/>
    <property type="evidence" value="ECO:0007669"/>
    <property type="project" value="UniProtKB-ARBA"/>
</dbReference>
<dbReference type="Proteomes" id="UP000478052">
    <property type="component" value="Unassembled WGS sequence"/>
</dbReference>
<evidence type="ECO:0000259" key="7">
    <source>
        <dbReference type="PROSITE" id="PS00214"/>
    </source>
</evidence>
<keyword evidence="6" id="KW-0813">Transport</keyword>